<comment type="similarity">
    <text evidence="2 5">Belongs to the NRAP family.</text>
</comment>
<feature type="domain" description="Nrap protein" evidence="11">
    <location>
        <begin position="865"/>
        <end position="1023"/>
    </location>
</feature>
<protein>
    <recommendedName>
        <fullName evidence="5">U3 small nucleolar RNA-associated protein 22</fullName>
    </recommendedName>
</protein>
<dbReference type="InterPro" id="IPR035371">
    <property type="entry name" value="Nrap_D6"/>
</dbReference>
<feature type="compositionally biased region" description="Acidic residues" evidence="6">
    <location>
        <begin position="33"/>
        <end position="52"/>
    </location>
</feature>
<gene>
    <name evidence="13" type="ORF">BCV72DRAFT_296039</name>
</gene>
<dbReference type="GO" id="GO:0032040">
    <property type="term" value="C:small-subunit processome"/>
    <property type="evidence" value="ECO:0007669"/>
    <property type="project" value="TreeGrafter"/>
</dbReference>
<keyword evidence="5" id="KW-0690">Ribosome biogenesis</keyword>
<organism evidence="13">
    <name type="scientific">Rhizopus microsporus var. microsporus</name>
    <dbReference type="NCBI Taxonomy" id="86635"/>
    <lineage>
        <taxon>Eukaryota</taxon>
        <taxon>Fungi</taxon>
        <taxon>Fungi incertae sedis</taxon>
        <taxon>Mucoromycota</taxon>
        <taxon>Mucoromycotina</taxon>
        <taxon>Mucoromycetes</taxon>
        <taxon>Mucorales</taxon>
        <taxon>Mucorineae</taxon>
        <taxon>Rhizopodaceae</taxon>
        <taxon>Rhizopus</taxon>
    </lineage>
</organism>
<accession>A0A1X0QUX7</accession>
<sequence length="1174" mass="133826">MAVTAKRKQKKSSESEPPAKIAKKEAPVVKDEYIDESGSDDYDEDEEDEDYQLESTEIKKTAPTEDDIIAGELEGLKETVELFKSNIFKLEIEELMSEISMNYDKHKALEKALHNLKATFDSIPEGKPMKLVEFADNMLKKNKIVIPFPDPQPSPDALHSFAFQKPSSIHIVGGYALKTVAKTKTPFTVDVAVEMPGSIFQEKDYSNYRYFHKRACYLGVLAHAIQSSKKKFHIEYSTMNNDPRRPILLVKPSGDKSDVDFSKAKCVIRILPSVDLDTFPMHRLAPGKSSVKTSTDNAMATPHYNASLLVDTSYTANLAFLYQHSKACPEFKNAVLLARTWIYQRGLANIGFTPFLFAMIMSYLMQGNKDGIDKKLSSTHSSYQLFRGTLDFIASRDFKQNPVFIGESERQEFSKQEFLNHYDVVIVDPSGTLNLAASIHSSGLAQIQHETKLAMSLLNDPVDRFEPMFLKKVNDTKLRYDNIAHIKLPAPSTEVFTEHVKADYYSYLPFFVQRISHVLTRGLTNRVDLIAVQHTYHHPHTWSVDAKMPTDIDQDAVITIGLLLNSDNAPRLVDQGPQSQSEEEVAEFRKFWGNKSELRRFKDGSIVEAVVWQTQGYENRSLIVRQIVQYLLELHLSLKSEEVQYWADQFYSYLNYAKCLPQHMFNPELKITGFHSVMTAFTQLSKQIREIDDALPLMVSSVYPASSSLRYTTATLPHPVDFSNAIGYPNTTRFYEAIDIIVQIERSAKFPDDLSALQKVKHSFYLKMGEELKNRYQVDTVVVDDICERNPMAIRGYLDVYYQGFVFRCHIGLEQEPQQLKKIIDTKLSTPLQKSMAKEALEKYNYNITYQQSHTFSVQALCARFTAYSSTVRLVKRWFASHMLSPHVTDEMIELITAYVFLEPHPWTSPVSTFSGFIRVLNLLAGWDWQNTPLIVDIEGELTNKQRDEIISQFNHHRTTNPQMTRGVMTIATAKDTSGHRWTRTKPCRAVALRIRALAKASLKVLDDAVEQDKPEDIKRVFITPMSDYSVVLQLDKSKCTRYYQSLNPEPKYFKSTGYSLLGDRMFAGFDPVSELIKEIEHIYGQTVMVFHDKYGGDKLAIVWNPLAAEPIQWKVSAGFNSVPVDMKKNGFLKIPKGQDEVSKLIAPNFDAILEEIMSRSSKLTTNDVCSHIE</sequence>
<dbReference type="PANTHER" id="PTHR17972">
    <property type="entry name" value="NUCLEOLAR RNA-ASSOCIATED PROTEIN"/>
    <property type="match status" value="1"/>
</dbReference>
<evidence type="ECO:0000259" key="8">
    <source>
        <dbReference type="Pfam" id="PF17403"/>
    </source>
</evidence>
<evidence type="ECO:0000256" key="2">
    <source>
        <dbReference type="ARBA" id="ARBA00006674"/>
    </source>
</evidence>
<dbReference type="GO" id="GO:0006364">
    <property type="term" value="P:rRNA processing"/>
    <property type="evidence" value="ECO:0007669"/>
    <property type="project" value="UniProtKB-KW"/>
</dbReference>
<dbReference type="InterPro" id="IPR005554">
    <property type="entry name" value="NOL6/Upt22"/>
</dbReference>
<feature type="domain" description="Nrap protein" evidence="8">
    <location>
        <begin position="330"/>
        <end position="472"/>
    </location>
</feature>
<feature type="compositionally biased region" description="Basic and acidic residues" evidence="6">
    <location>
        <begin position="22"/>
        <end position="32"/>
    </location>
</feature>
<feature type="domain" description="Nrap protein" evidence="9">
    <location>
        <begin position="478"/>
        <end position="637"/>
    </location>
</feature>
<dbReference type="SUPFAM" id="SSF81631">
    <property type="entry name" value="PAP/OAS1 substrate-binding domain"/>
    <property type="match status" value="1"/>
</dbReference>
<evidence type="ECO:0000256" key="5">
    <source>
        <dbReference type="RuleBase" id="RU364032"/>
    </source>
</evidence>
<dbReference type="InterPro" id="IPR035369">
    <property type="entry name" value="Nrap_D4"/>
</dbReference>
<dbReference type="Pfam" id="PF17403">
    <property type="entry name" value="Nrap_D2"/>
    <property type="match status" value="1"/>
</dbReference>
<dbReference type="InterPro" id="IPR035367">
    <property type="entry name" value="Nrap_D2"/>
</dbReference>
<feature type="compositionally biased region" description="Basic residues" evidence="6">
    <location>
        <begin position="1"/>
        <end position="10"/>
    </location>
</feature>
<feature type="domain" description="Nrap protein" evidence="10">
    <location>
        <begin position="662"/>
        <end position="862"/>
    </location>
</feature>
<feature type="domain" description="Nrap protein" evidence="7">
    <location>
        <begin position="189"/>
        <end position="326"/>
    </location>
</feature>
<dbReference type="Pfam" id="PF17404">
    <property type="entry name" value="Nrap_D3"/>
    <property type="match status" value="1"/>
</dbReference>
<name>A0A1X0QUX7_RHIZD</name>
<dbReference type="PANTHER" id="PTHR17972:SF0">
    <property type="entry name" value="NUCLEOLAR PROTEIN 6"/>
    <property type="match status" value="1"/>
</dbReference>
<dbReference type="GO" id="GO:0006409">
    <property type="term" value="P:tRNA export from nucleus"/>
    <property type="evidence" value="ECO:0007669"/>
    <property type="project" value="TreeGrafter"/>
</dbReference>
<evidence type="ECO:0000313" key="13">
    <source>
        <dbReference type="EMBL" id="ORE03573.1"/>
    </source>
</evidence>
<proteinExistence type="inferred from homology"/>
<dbReference type="InterPro" id="IPR035370">
    <property type="entry name" value="Nrap_D5"/>
</dbReference>
<dbReference type="Gene3D" id="3.30.70.3020">
    <property type="match status" value="1"/>
</dbReference>
<dbReference type="Pfam" id="PF03813">
    <property type="entry name" value="Nrap"/>
    <property type="match status" value="1"/>
</dbReference>
<dbReference type="AlphaFoldDB" id="A0A1X0QUX7"/>
<dbReference type="OrthoDB" id="10251401at2759"/>
<dbReference type="InterPro" id="IPR035368">
    <property type="entry name" value="Nrap_D3"/>
</dbReference>
<dbReference type="GO" id="GO:0003723">
    <property type="term" value="F:RNA binding"/>
    <property type="evidence" value="ECO:0007669"/>
    <property type="project" value="UniProtKB-KW"/>
</dbReference>
<evidence type="ECO:0000259" key="7">
    <source>
        <dbReference type="Pfam" id="PF03813"/>
    </source>
</evidence>
<keyword evidence="5" id="KW-0698">rRNA processing</keyword>
<dbReference type="VEuPathDB" id="FungiDB:BCV72DRAFT_296039"/>
<evidence type="ECO:0000259" key="11">
    <source>
        <dbReference type="Pfam" id="PF17406"/>
    </source>
</evidence>
<dbReference type="Pfam" id="PF17407">
    <property type="entry name" value="Nrap_D6"/>
    <property type="match status" value="1"/>
</dbReference>
<evidence type="ECO:0000256" key="1">
    <source>
        <dbReference type="ARBA" id="ARBA00004604"/>
    </source>
</evidence>
<evidence type="ECO:0000259" key="12">
    <source>
        <dbReference type="Pfam" id="PF17407"/>
    </source>
</evidence>
<keyword evidence="5" id="KW-0687">Ribonucleoprotein</keyword>
<dbReference type="Gene3D" id="3.30.70.3030">
    <property type="match status" value="1"/>
</dbReference>
<reference evidence="13" key="1">
    <citation type="journal article" date="2016" name="Proc. Natl. Acad. Sci. U.S.A.">
        <title>Lipid metabolic changes in an early divergent fungus govern the establishment of a mutualistic symbiosis with endobacteria.</title>
        <authorList>
            <person name="Lastovetsky O.A."/>
            <person name="Gaspar M.L."/>
            <person name="Mondo S.J."/>
            <person name="LaButti K.M."/>
            <person name="Sandor L."/>
            <person name="Grigoriev I.V."/>
            <person name="Henry S.A."/>
            <person name="Pawlowska T.E."/>
        </authorList>
    </citation>
    <scope>NUCLEOTIDE SEQUENCE [LARGE SCALE GENOMIC DNA]</scope>
    <source>
        <strain evidence="13">ATCC 52814</strain>
    </source>
</reference>
<feature type="region of interest" description="Disordered" evidence="6">
    <location>
        <begin position="1"/>
        <end position="52"/>
    </location>
</feature>
<comment type="subcellular location">
    <subcellularLocation>
        <location evidence="1 5">Nucleus</location>
        <location evidence="1 5">Nucleolus</location>
    </subcellularLocation>
</comment>
<evidence type="ECO:0000259" key="9">
    <source>
        <dbReference type="Pfam" id="PF17404"/>
    </source>
</evidence>
<dbReference type="InterPro" id="IPR035082">
    <property type="entry name" value="Nrap_D1"/>
</dbReference>
<evidence type="ECO:0000256" key="3">
    <source>
        <dbReference type="ARBA" id="ARBA00022884"/>
    </source>
</evidence>
<keyword evidence="4 5" id="KW-0539">Nucleus</keyword>
<dbReference type="EMBL" id="KV921998">
    <property type="protein sequence ID" value="ORE03573.1"/>
    <property type="molecule type" value="Genomic_DNA"/>
</dbReference>
<evidence type="ECO:0000256" key="6">
    <source>
        <dbReference type="SAM" id="MobiDB-lite"/>
    </source>
</evidence>
<dbReference type="Pfam" id="PF17405">
    <property type="entry name" value="Nrap_D4"/>
    <property type="match status" value="1"/>
</dbReference>
<dbReference type="GO" id="GO:0032545">
    <property type="term" value="C:CURI complex"/>
    <property type="evidence" value="ECO:0007669"/>
    <property type="project" value="TreeGrafter"/>
</dbReference>
<keyword evidence="3 5" id="KW-0694">RNA-binding</keyword>
<dbReference type="Gene3D" id="1.10.1410.10">
    <property type="match status" value="2"/>
</dbReference>
<dbReference type="GO" id="GO:0034456">
    <property type="term" value="C:UTP-C complex"/>
    <property type="evidence" value="ECO:0007669"/>
    <property type="project" value="TreeGrafter"/>
</dbReference>
<dbReference type="Proteomes" id="UP000242414">
    <property type="component" value="Unassembled WGS sequence"/>
</dbReference>
<evidence type="ECO:0000259" key="10">
    <source>
        <dbReference type="Pfam" id="PF17405"/>
    </source>
</evidence>
<evidence type="ECO:0000256" key="4">
    <source>
        <dbReference type="ARBA" id="ARBA00023242"/>
    </source>
</evidence>
<dbReference type="Pfam" id="PF17406">
    <property type="entry name" value="Nrap_D5"/>
    <property type="match status" value="1"/>
</dbReference>
<feature type="domain" description="Nrap protein" evidence="12">
    <location>
        <begin position="1026"/>
        <end position="1164"/>
    </location>
</feature>